<keyword evidence="3" id="KW-1185">Reference proteome</keyword>
<feature type="compositionally biased region" description="Low complexity" evidence="1">
    <location>
        <begin position="342"/>
        <end position="358"/>
    </location>
</feature>
<feature type="compositionally biased region" description="Polar residues" evidence="1">
    <location>
        <begin position="1"/>
        <end position="16"/>
    </location>
</feature>
<dbReference type="EMBL" id="BPLR01014865">
    <property type="protein sequence ID" value="GIY71814.1"/>
    <property type="molecule type" value="Genomic_DNA"/>
</dbReference>
<feature type="non-terminal residue" evidence="2">
    <location>
        <position position="1"/>
    </location>
</feature>
<sequence>VGTPNVSGRDTPSSQLEGEDREQRPLDLMASGSKQNSEDIEDKFGKFEIHPMMEGDETKSMVSDTWSTDVLASDSETVEQSDISSQMSQILQKQLVKVMLGVLMFWLLTQKRLQDIDTDDTASVARSDDTARSEVDVELAAGADYSRLDSKDILDSDVLRDPFLSDAFGTADNQAFMNMNAQQLSSTDNYSREQASFDGSMLSERNMRGNISLYDSDSDCFKVPDLLCMDMDNSCNVEPLDPENSQSAHEESLSSMQSLGRVSLAVRELPDAGDQESGVMLLDSLQETVSMQNAQQAHRSSIVDILSLDLTRTLNLPSTSSTSADSAASPGDDVCPQFRAVSLSNSSSNGPSNSFGSPATEQSDVYNSRHMKGISAPTASGGAISKSYTKAQKIWIWIWMTNMEGIKIVGVSLNSLDSALLSKGGIENHNLHLGQKEKR</sequence>
<comment type="caution">
    <text evidence="2">The sequence shown here is derived from an EMBL/GenBank/DDBJ whole genome shotgun (WGS) entry which is preliminary data.</text>
</comment>
<organism evidence="2 3">
    <name type="scientific">Caerostris extrusa</name>
    <name type="common">Bark spider</name>
    <name type="synonym">Caerostris bankana</name>
    <dbReference type="NCBI Taxonomy" id="172846"/>
    <lineage>
        <taxon>Eukaryota</taxon>
        <taxon>Metazoa</taxon>
        <taxon>Ecdysozoa</taxon>
        <taxon>Arthropoda</taxon>
        <taxon>Chelicerata</taxon>
        <taxon>Arachnida</taxon>
        <taxon>Araneae</taxon>
        <taxon>Araneomorphae</taxon>
        <taxon>Entelegynae</taxon>
        <taxon>Araneoidea</taxon>
        <taxon>Araneidae</taxon>
        <taxon>Caerostris</taxon>
    </lineage>
</organism>
<dbReference type="AlphaFoldDB" id="A0AAV4VPD0"/>
<feature type="region of interest" description="Disordered" evidence="1">
    <location>
        <begin position="1"/>
        <end position="40"/>
    </location>
</feature>
<reference evidence="2 3" key="1">
    <citation type="submission" date="2021-06" db="EMBL/GenBank/DDBJ databases">
        <title>Caerostris extrusa draft genome.</title>
        <authorList>
            <person name="Kono N."/>
            <person name="Arakawa K."/>
        </authorList>
    </citation>
    <scope>NUCLEOTIDE SEQUENCE [LARGE SCALE GENOMIC DNA]</scope>
</reference>
<name>A0AAV4VPD0_CAEEX</name>
<feature type="compositionally biased region" description="Low complexity" evidence="1">
    <location>
        <begin position="318"/>
        <end position="329"/>
    </location>
</feature>
<keyword evidence="2" id="KW-0675">Receptor</keyword>
<feature type="region of interest" description="Disordered" evidence="1">
    <location>
        <begin position="342"/>
        <end position="362"/>
    </location>
</feature>
<evidence type="ECO:0000313" key="3">
    <source>
        <dbReference type="Proteomes" id="UP001054945"/>
    </source>
</evidence>
<evidence type="ECO:0000256" key="1">
    <source>
        <dbReference type="SAM" id="MobiDB-lite"/>
    </source>
</evidence>
<proteinExistence type="predicted"/>
<protein>
    <submittedName>
        <fullName evidence="2">Receptor-mediated endocytosis protein 6</fullName>
    </submittedName>
</protein>
<dbReference type="Proteomes" id="UP001054945">
    <property type="component" value="Unassembled WGS sequence"/>
</dbReference>
<accession>A0AAV4VPD0</accession>
<feature type="region of interest" description="Disordered" evidence="1">
    <location>
        <begin position="318"/>
        <end position="337"/>
    </location>
</feature>
<evidence type="ECO:0000313" key="2">
    <source>
        <dbReference type="EMBL" id="GIY71814.1"/>
    </source>
</evidence>
<gene>
    <name evidence="2" type="primary">CG1657_1</name>
    <name evidence="2" type="ORF">CEXT_81231</name>
</gene>